<keyword evidence="2" id="KW-0479">Metal-binding</keyword>
<keyword evidence="3" id="KW-0863">Zinc-finger</keyword>
<evidence type="ECO:0000256" key="5">
    <source>
        <dbReference type="ARBA" id="ARBA00023054"/>
    </source>
</evidence>
<evidence type="ECO:0000256" key="3">
    <source>
        <dbReference type="ARBA" id="ARBA00022771"/>
    </source>
</evidence>
<name>A0AAN6N7V8_9PEZI</name>
<dbReference type="PANTHER" id="PTHR13278">
    <property type="entry name" value="ZINC FINGER PROTEIN 830"/>
    <property type="match status" value="1"/>
</dbReference>
<keyword evidence="5" id="KW-0175">Coiled coil</keyword>
<sequence>MADVRALLRQQRAARRIEHPHAAYSDAGKLLCTVCREQIKTESLWDGHIRSAGHRQRLQALQAKPTNGSTGSKRKLDEDEEMEDDTPEDEGARTKRSKPDMITTTTTDGKDSPRTPGSGGKPHTPPLTRRQSGTPVLGVEMQIPSRPATPGAVSAATTPKTAPVGRSPLIPQEQPSSLPSSAGAVSSVAGFATADTPEQPKPTAETQRDGVKEAAVVVDDDVWAAFEADLVHGTTTIEKPTTTINPPLFTGDVVISAPAMTAAEMAAKSEEEERQRKRTLVDMEIEDEREDAVRARETEFEEMEELEARVRKLREKREQLLRIQRQQSNPDLASTAAAAADQQPKLPPPRKEVAAAAASSSGKENTAAAAAAAANDEEEDEDEEDEDEEDAWVGFRFRAQVH</sequence>
<protein>
    <recommendedName>
        <fullName evidence="10">Coiled-coil domain-containing protein 16</fullName>
    </recommendedName>
</protein>
<dbReference type="GO" id="GO:0008270">
    <property type="term" value="F:zinc ion binding"/>
    <property type="evidence" value="ECO:0007669"/>
    <property type="project" value="UniProtKB-KW"/>
</dbReference>
<keyword evidence="6" id="KW-0539">Nucleus</keyword>
<evidence type="ECO:0000256" key="7">
    <source>
        <dbReference type="SAM" id="MobiDB-lite"/>
    </source>
</evidence>
<feature type="compositionally biased region" description="Basic and acidic residues" evidence="7">
    <location>
        <begin position="90"/>
        <end position="99"/>
    </location>
</feature>
<feature type="compositionally biased region" description="Acidic residues" evidence="7">
    <location>
        <begin position="375"/>
        <end position="391"/>
    </location>
</feature>
<dbReference type="GO" id="GO:0005681">
    <property type="term" value="C:spliceosomal complex"/>
    <property type="evidence" value="ECO:0007669"/>
    <property type="project" value="InterPro"/>
</dbReference>
<feature type="compositionally biased region" description="Acidic residues" evidence="7">
    <location>
        <begin position="78"/>
        <end position="89"/>
    </location>
</feature>
<evidence type="ECO:0000313" key="9">
    <source>
        <dbReference type="Proteomes" id="UP001303473"/>
    </source>
</evidence>
<dbReference type="Proteomes" id="UP001303473">
    <property type="component" value="Unassembled WGS sequence"/>
</dbReference>
<dbReference type="AlphaFoldDB" id="A0AAN6N7V8"/>
<dbReference type="GO" id="GO:0003676">
    <property type="term" value="F:nucleic acid binding"/>
    <property type="evidence" value="ECO:0007669"/>
    <property type="project" value="InterPro"/>
</dbReference>
<dbReference type="InterPro" id="IPR040050">
    <property type="entry name" value="ZNF830-like"/>
</dbReference>
<dbReference type="GO" id="GO:0033260">
    <property type="term" value="P:nuclear DNA replication"/>
    <property type="evidence" value="ECO:0007669"/>
    <property type="project" value="TreeGrafter"/>
</dbReference>
<evidence type="ECO:0008006" key="10">
    <source>
        <dbReference type="Google" id="ProtNLM"/>
    </source>
</evidence>
<feature type="compositionally biased region" description="Low complexity" evidence="7">
    <location>
        <begin position="321"/>
        <end position="344"/>
    </location>
</feature>
<keyword evidence="9" id="KW-1185">Reference proteome</keyword>
<evidence type="ECO:0000256" key="6">
    <source>
        <dbReference type="ARBA" id="ARBA00023242"/>
    </source>
</evidence>
<dbReference type="PANTHER" id="PTHR13278:SF0">
    <property type="entry name" value="ZINC FINGER PROTEIN 830"/>
    <property type="match status" value="1"/>
</dbReference>
<feature type="compositionally biased region" description="Low complexity" evidence="7">
    <location>
        <begin position="175"/>
        <end position="190"/>
    </location>
</feature>
<dbReference type="InterPro" id="IPR036236">
    <property type="entry name" value="Znf_C2H2_sf"/>
</dbReference>
<dbReference type="GO" id="GO:0033314">
    <property type="term" value="P:mitotic DNA replication checkpoint signaling"/>
    <property type="evidence" value="ECO:0007669"/>
    <property type="project" value="TreeGrafter"/>
</dbReference>
<organism evidence="8 9">
    <name type="scientific">Diplogelasinospora grovesii</name>
    <dbReference type="NCBI Taxonomy" id="303347"/>
    <lineage>
        <taxon>Eukaryota</taxon>
        <taxon>Fungi</taxon>
        <taxon>Dikarya</taxon>
        <taxon>Ascomycota</taxon>
        <taxon>Pezizomycotina</taxon>
        <taxon>Sordariomycetes</taxon>
        <taxon>Sordariomycetidae</taxon>
        <taxon>Sordariales</taxon>
        <taxon>Diplogelasinosporaceae</taxon>
        <taxon>Diplogelasinospora</taxon>
    </lineage>
</organism>
<keyword evidence="4" id="KW-0862">Zinc</keyword>
<feature type="region of interest" description="Disordered" evidence="7">
    <location>
        <begin position="59"/>
        <end position="211"/>
    </location>
</feature>
<evidence type="ECO:0000313" key="8">
    <source>
        <dbReference type="EMBL" id="KAK3940455.1"/>
    </source>
</evidence>
<proteinExistence type="predicted"/>
<dbReference type="GO" id="GO:0044773">
    <property type="term" value="P:mitotic DNA damage checkpoint signaling"/>
    <property type="evidence" value="ECO:0007669"/>
    <property type="project" value="TreeGrafter"/>
</dbReference>
<comment type="subcellular location">
    <subcellularLocation>
        <location evidence="1">Nucleus</location>
    </subcellularLocation>
</comment>
<feature type="region of interest" description="Disordered" evidence="7">
    <location>
        <begin position="266"/>
        <end position="303"/>
    </location>
</feature>
<gene>
    <name evidence="8" type="ORF">QBC46DRAFT_313723</name>
</gene>
<comment type="caution">
    <text evidence="8">The sequence shown here is derived from an EMBL/GenBank/DDBJ whole genome shotgun (WGS) entry which is preliminary data.</text>
</comment>
<reference evidence="9" key="1">
    <citation type="journal article" date="2023" name="Mol. Phylogenet. Evol.">
        <title>Genome-scale phylogeny and comparative genomics of the fungal order Sordariales.</title>
        <authorList>
            <person name="Hensen N."/>
            <person name="Bonometti L."/>
            <person name="Westerberg I."/>
            <person name="Brannstrom I.O."/>
            <person name="Guillou S."/>
            <person name="Cros-Aarteil S."/>
            <person name="Calhoun S."/>
            <person name="Haridas S."/>
            <person name="Kuo A."/>
            <person name="Mondo S."/>
            <person name="Pangilinan J."/>
            <person name="Riley R."/>
            <person name="LaButti K."/>
            <person name="Andreopoulos B."/>
            <person name="Lipzen A."/>
            <person name="Chen C."/>
            <person name="Yan M."/>
            <person name="Daum C."/>
            <person name="Ng V."/>
            <person name="Clum A."/>
            <person name="Steindorff A."/>
            <person name="Ohm R.A."/>
            <person name="Martin F."/>
            <person name="Silar P."/>
            <person name="Natvig D.O."/>
            <person name="Lalanne C."/>
            <person name="Gautier V."/>
            <person name="Ament-Velasquez S.L."/>
            <person name="Kruys A."/>
            <person name="Hutchinson M.I."/>
            <person name="Powell A.J."/>
            <person name="Barry K."/>
            <person name="Miller A.N."/>
            <person name="Grigoriev I.V."/>
            <person name="Debuchy R."/>
            <person name="Gladieux P."/>
            <person name="Hiltunen Thoren M."/>
            <person name="Johannesson H."/>
        </authorList>
    </citation>
    <scope>NUCLEOTIDE SEQUENCE [LARGE SCALE GENOMIC DNA]</scope>
    <source>
        <strain evidence="9">CBS 340.73</strain>
    </source>
</reference>
<evidence type="ECO:0000256" key="2">
    <source>
        <dbReference type="ARBA" id="ARBA00022723"/>
    </source>
</evidence>
<feature type="compositionally biased region" description="Basic and acidic residues" evidence="7">
    <location>
        <begin position="267"/>
        <end position="281"/>
    </location>
</feature>
<feature type="region of interest" description="Disordered" evidence="7">
    <location>
        <begin position="321"/>
        <end position="402"/>
    </location>
</feature>
<evidence type="ECO:0000256" key="4">
    <source>
        <dbReference type="ARBA" id="ARBA00022833"/>
    </source>
</evidence>
<accession>A0AAN6N7V8</accession>
<dbReference type="EMBL" id="MU853796">
    <property type="protein sequence ID" value="KAK3940455.1"/>
    <property type="molecule type" value="Genomic_DNA"/>
</dbReference>
<evidence type="ECO:0000256" key="1">
    <source>
        <dbReference type="ARBA" id="ARBA00004123"/>
    </source>
</evidence>
<dbReference type="SUPFAM" id="SSF57667">
    <property type="entry name" value="beta-beta-alpha zinc fingers"/>
    <property type="match status" value="1"/>
</dbReference>